<keyword evidence="7" id="KW-0808">Transferase</keyword>
<keyword evidence="4" id="KW-0963">Cytoplasm</keyword>
<evidence type="ECO:0000259" key="12">
    <source>
        <dbReference type="Pfam" id="PF04452"/>
    </source>
</evidence>
<name>A0A2K3DXF2_CHLRE</name>
<dbReference type="GO" id="GO:0070042">
    <property type="term" value="F:rRNA (uridine-N3-)-methyltransferase activity"/>
    <property type="evidence" value="ECO:0000318"/>
    <property type="project" value="GO_Central"/>
</dbReference>
<dbReference type="CDD" id="cd18084">
    <property type="entry name" value="RsmE-like"/>
    <property type="match status" value="1"/>
</dbReference>
<dbReference type="RefSeq" id="XP_042926086.1">
    <property type="nucleotide sequence ID" value="XM_043060957.1"/>
</dbReference>
<dbReference type="InterPro" id="IPR029026">
    <property type="entry name" value="tRNA_m1G_MTases_N"/>
</dbReference>
<proteinExistence type="inferred from homology"/>
<feature type="compositionally biased region" description="Low complexity" evidence="11">
    <location>
        <begin position="431"/>
        <end position="448"/>
    </location>
</feature>
<dbReference type="Pfam" id="PF04452">
    <property type="entry name" value="Methyltrans_RNA"/>
    <property type="match status" value="2"/>
</dbReference>
<dbReference type="KEGG" id="cre:CHLRE_03g175800v5"/>
<dbReference type="AlphaFoldDB" id="A0A2K3DXF2"/>
<dbReference type="EC" id="2.1.1.193" evidence="3"/>
<evidence type="ECO:0000256" key="2">
    <source>
        <dbReference type="ARBA" id="ARBA00005528"/>
    </source>
</evidence>
<dbReference type="SUPFAM" id="SSF75217">
    <property type="entry name" value="alpha/beta knot"/>
    <property type="match status" value="2"/>
</dbReference>
<dbReference type="PANTHER" id="PTHR30027:SF3">
    <property type="entry name" value="16S RRNA (URACIL(1498)-N(3))-METHYLTRANSFERASE"/>
    <property type="match status" value="1"/>
</dbReference>
<keyword evidence="6" id="KW-0489">Methyltransferase</keyword>
<evidence type="ECO:0000256" key="1">
    <source>
        <dbReference type="ARBA" id="ARBA00004496"/>
    </source>
</evidence>
<reference evidence="14 15" key="1">
    <citation type="journal article" date="2007" name="Science">
        <title>The Chlamydomonas genome reveals the evolution of key animal and plant functions.</title>
        <authorList>
            <person name="Merchant S.S."/>
            <person name="Prochnik S.E."/>
            <person name="Vallon O."/>
            <person name="Harris E.H."/>
            <person name="Karpowicz S.J."/>
            <person name="Witman G.B."/>
            <person name="Terry A."/>
            <person name="Salamov A."/>
            <person name="Fritz-Laylin L.K."/>
            <person name="Marechal-Drouard L."/>
            <person name="Marshall W.F."/>
            <person name="Qu L.H."/>
            <person name="Nelson D.R."/>
            <person name="Sanderfoot A.A."/>
            <person name="Spalding M.H."/>
            <person name="Kapitonov V.V."/>
            <person name="Ren Q."/>
            <person name="Ferris P."/>
            <person name="Lindquist E."/>
            <person name="Shapiro H."/>
            <person name="Lucas S.M."/>
            <person name="Grimwood J."/>
            <person name="Schmutz J."/>
            <person name="Cardol P."/>
            <person name="Cerutti H."/>
            <person name="Chanfreau G."/>
            <person name="Chen C.L."/>
            <person name="Cognat V."/>
            <person name="Croft M.T."/>
            <person name="Dent R."/>
            <person name="Dutcher S."/>
            <person name="Fernandez E."/>
            <person name="Fukuzawa H."/>
            <person name="Gonzalez-Ballester D."/>
            <person name="Gonzalez-Halphen D."/>
            <person name="Hallmann A."/>
            <person name="Hanikenne M."/>
            <person name="Hippler M."/>
            <person name="Inwood W."/>
            <person name="Jabbari K."/>
            <person name="Kalanon M."/>
            <person name="Kuras R."/>
            <person name="Lefebvre P.A."/>
            <person name="Lemaire S.D."/>
            <person name="Lobanov A.V."/>
            <person name="Lohr M."/>
            <person name="Manuell A."/>
            <person name="Meier I."/>
            <person name="Mets L."/>
            <person name="Mittag M."/>
            <person name="Mittelmeier T."/>
            <person name="Moroney J.V."/>
            <person name="Moseley J."/>
            <person name="Napoli C."/>
            <person name="Nedelcu A.M."/>
            <person name="Niyogi K."/>
            <person name="Novoselov S.V."/>
            <person name="Paulsen I.T."/>
            <person name="Pazour G."/>
            <person name="Purton S."/>
            <person name="Ral J.P."/>
            <person name="Riano-Pachon D.M."/>
            <person name="Riekhof W."/>
            <person name="Rymarquis L."/>
            <person name="Schroda M."/>
            <person name="Stern D."/>
            <person name="Umen J."/>
            <person name="Willows R."/>
            <person name="Wilson N."/>
            <person name="Zimmer S.L."/>
            <person name="Allmer J."/>
            <person name="Balk J."/>
            <person name="Bisova K."/>
            <person name="Chen C.J."/>
            <person name="Elias M."/>
            <person name="Gendler K."/>
            <person name="Hauser C."/>
            <person name="Lamb M.R."/>
            <person name="Ledford H."/>
            <person name="Long J.C."/>
            <person name="Minagawa J."/>
            <person name="Page M.D."/>
            <person name="Pan J."/>
            <person name="Pootakham W."/>
            <person name="Roje S."/>
            <person name="Rose A."/>
            <person name="Stahlberg E."/>
            <person name="Terauchi A.M."/>
            <person name="Yang P."/>
            <person name="Ball S."/>
            <person name="Bowler C."/>
            <person name="Dieckmann C.L."/>
            <person name="Gladyshev V.N."/>
            <person name="Green P."/>
            <person name="Jorgensen R."/>
            <person name="Mayfield S."/>
            <person name="Mueller-Roeber B."/>
            <person name="Rajamani S."/>
            <person name="Sayre R.T."/>
            <person name="Brokstein P."/>
            <person name="Dubchak I."/>
            <person name="Goodstein D."/>
            <person name="Hornick L."/>
            <person name="Huang Y.W."/>
            <person name="Jhaveri J."/>
            <person name="Luo Y."/>
            <person name="Martinez D."/>
            <person name="Ngau W.C."/>
            <person name="Otillar B."/>
            <person name="Poliakov A."/>
            <person name="Porter A."/>
            <person name="Szajkowski L."/>
            <person name="Werner G."/>
            <person name="Zhou K."/>
            <person name="Grigoriev I.V."/>
            <person name="Rokhsar D.S."/>
            <person name="Grossman A.R."/>
        </authorList>
    </citation>
    <scope>NUCLEOTIDE SEQUENCE [LARGE SCALE GENOMIC DNA]</scope>
    <source>
        <strain evidence="15">CC-503</strain>
    </source>
</reference>
<feature type="region of interest" description="Disordered" evidence="11">
    <location>
        <begin position="287"/>
        <end position="322"/>
    </location>
</feature>
<dbReference type="OrthoDB" id="3465at2759"/>
<dbReference type="GO" id="GO:0005737">
    <property type="term" value="C:cytoplasm"/>
    <property type="evidence" value="ECO:0007669"/>
    <property type="project" value="UniProtKB-SubCell"/>
</dbReference>
<evidence type="ECO:0000256" key="3">
    <source>
        <dbReference type="ARBA" id="ARBA00012328"/>
    </source>
</evidence>
<dbReference type="InterPro" id="IPR029028">
    <property type="entry name" value="Alpha/beta_knot_MTases"/>
</dbReference>
<comment type="catalytic activity">
    <reaction evidence="10">
        <text>uridine(1498) in 16S rRNA + S-adenosyl-L-methionine = N(3)-methyluridine(1498) in 16S rRNA + S-adenosyl-L-homocysteine + H(+)</text>
        <dbReference type="Rhea" id="RHEA:42920"/>
        <dbReference type="Rhea" id="RHEA-COMP:10283"/>
        <dbReference type="Rhea" id="RHEA-COMP:10284"/>
        <dbReference type="ChEBI" id="CHEBI:15378"/>
        <dbReference type="ChEBI" id="CHEBI:57856"/>
        <dbReference type="ChEBI" id="CHEBI:59789"/>
        <dbReference type="ChEBI" id="CHEBI:65315"/>
        <dbReference type="ChEBI" id="CHEBI:74502"/>
        <dbReference type="EC" id="2.1.1.193"/>
    </reaction>
</comment>
<feature type="domain" description="Ribosomal RNA small subunit methyltransferase E methyltransferase" evidence="12">
    <location>
        <begin position="470"/>
        <end position="519"/>
    </location>
</feature>
<dbReference type="InterPro" id="IPR046886">
    <property type="entry name" value="RsmE_MTase_dom"/>
</dbReference>
<dbReference type="Gene3D" id="3.40.1280.10">
    <property type="match status" value="1"/>
</dbReference>
<organism evidence="14 15">
    <name type="scientific">Chlamydomonas reinhardtii</name>
    <name type="common">Chlamydomonas smithii</name>
    <dbReference type="NCBI Taxonomy" id="3055"/>
    <lineage>
        <taxon>Eukaryota</taxon>
        <taxon>Viridiplantae</taxon>
        <taxon>Chlorophyta</taxon>
        <taxon>core chlorophytes</taxon>
        <taxon>Chlorophyceae</taxon>
        <taxon>CS clade</taxon>
        <taxon>Chlamydomonadales</taxon>
        <taxon>Chlamydomonadaceae</taxon>
        <taxon>Chlamydomonas</taxon>
    </lineage>
</organism>
<feature type="domain" description="Ribosomal RNA small subunit methyltransferase E PUA-like" evidence="13">
    <location>
        <begin position="187"/>
        <end position="232"/>
    </location>
</feature>
<dbReference type="Proteomes" id="UP000006906">
    <property type="component" value="Chromosome 3"/>
</dbReference>
<dbReference type="InterPro" id="IPR015947">
    <property type="entry name" value="PUA-like_sf"/>
</dbReference>
<dbReference type="FunCoup" id="A0A2K3DXF2">
    <property type="interactions" value="44"/>
</dbReference>
<dbReference type="PaxDb" id="3055-EDP05955"/>
<gene>
    <name evidence="14" type="ORF">CHLRE_03g175800v5</name>
</gene>
<dbReference type="InParanoid" id="A0A2K3DXF2"/>
<evidence type="ECO:0000256" key="8">
    <source>
        <dbReference type="ARBA" id="ARBA00022691"/>
    </source>
</evidence>
<feature type="region of interest" description="Disordered" evidence="11">
    <location>
        <begin position="416"/>
        <end position="448"/>
    </location>
</feature>
<dbReference type="NCBIfam" id="TIGR00046">
    <property type="entry name" value="RsmE family RNA methyltransferase"/>
    <property type="match status" value="1"/>
</dbReference>
<feature type="compositionally biased region" description="Low complexity" evidence="11">
    <location>
        <begin position="108"/>
        <end position="127"/>
    </location>
</feature>
<dbReference type="SUPFAM" id="SSF88697">
    <property type="entry name" value="PUA domain-like"/>
    <property type="match status" value="1"/>
</dbReference>
<sequence length="524" mass="51104">MPAFHVAWRAARSLASRRHDANSLITIGRRRSHLQLCSHTSAAAPGSATAAPATDASEAASNAAWGEQAFSALQKKATSRLHRFYVPQPLGPTPEPATLEALLGVAPSTTSTSAASTSTRSGSSGSSSSGGGSGSQAAGPAADAAPGKRRKAGSSTAAAAAASATADAATAAWAGSVAAGVPATLVLEGEEARHAARALRLAAGDRVELCDGRGNVAVGVVTGTDKQRVWVSTEGAASHQRWSGPRWVLAVACTTLKGGRAEWLVEKATELGAFMLVPLVTERSQAGGKAKFRTSRSGGGGGGGGSDLDWGSDGGGGDDYQPGRLERVAIAATKQSLRPHALALVPPTPLADLLPLVRRAAAGEGGEAAAASRAAGGAGGGGEGSVVGGVTQPGFSLVAVAGAPPLMSVLQQLRSGSGVGASTDPGGCADSNPVAEAPPSASSPAGQGGAAAAASAAAAAAAAAAAVASNSPVRVLFVGPEGDFTPAELAALVEAGAQPVGLGVNRLRTETAAIGLLSACLFSD</sequence>
<accession>A0A2K3DXF2</accession>
<dbReference type="InterPro" id="IPR046887">
    <property type="entry name" value="RsmE_PUA-like"/>
</dbReference>
<evidence type="ECO:0000256" key="5">
    <source>
        <dbReference type="ARBA" id="ARBA00022552"/>
    </source>
</evidence>
<evidence type="ECO:0000313" key="14">
    <source>
        <dbReference type="EMBL" id="PNW85198.1"/>
    </source>
</evidence>
<dbReference type="Gramene" id="PNW85198">
    <property type="protein sequence ID" value="PNW85198"/>
    <property type="gene ID" value="CHLRE_03g175800v5"/>
</dbReference>
<comment type="function">
    <text evidence="9">Specifically methylates the N3 position of the uracil ring of uridine 1498 (m3U1498) in 16S rRNA. Acts on the fully assembled 30S ribosomal subunit.</text>
</comment>
<dbReference type="STRING" id="3055.A0A2K3DXF2"/>
<feature type="region of interest" description="Disordered" evidence="11">
    <location>
        <begin position="108"/>
        <end position="150"/>
    </location>
</feature>
<dbReference type="ExpressionAtlas" id="A0A2K3DXF2">
    <property type="expression patterns" value="baseline and differential"/>
</dbReference>
<comment type="similarity">
    <text evidence="2">Belongs to the RNA methyltransferase RsmE family.</text>
</comment>
<protein>
    <recommendedName>
        <fullName evidence="3">16S rRNA (uracil(1498)-N(3))-methyltransferase</fullName>
        <ecNumber evidence="3">2.1.1.193</ecNumber>
    </recommendedName>
</protein>
<dbReference type="EMBL" id="CM008964">
    <property type="protein sequence ID" value="PNW85198.1"/>
    <property type="molecule type" value="Genomic_DNA"/>
</dbReference>
<evidence type="ECO:0000256" key="11">
    <source>
        <dbReference type="SAM" id="MobiDB-lite"/>
    </source>
</evidence>
<evidence type="ECO:0000256" key="7">
    <source>
        <dbReference type="ARBA" id="ARBA00022679"/>
    </source>
</evidence>
<dbReference type="InterPro" id="IPR006700">
    <property type="entry name" value="RsmE"/>
</dbReference>
<evidence type="ECO:0000313" key="15">
    <source>
        <dbReference type="Proteomes" id="UP000006906"/>
    </source>
</evidence>
<evidence type="ECO:0000256" key="10">
    <source>
        <dbReference type="ARBA" id="ARBA00047944"/>
    </source>
</evidence>
<evidence type="ECO:0000256" key="9">
    <source>
        <dbReference type="ARBA" id="ARBA00025699"/>
    </source>
</evidence>
<comment type="subcellular location">
    <subcellularLocation>
        <location evidence="1">Cytoplasm</location>
    </subcellularLocation>
</comment>
<feature type="compositionally biased region" description="Gly residues" evidence="11">
    <location>
        <begin position="297"/>
        <end position="318"/>
    </location>
</feature>
<keyword evidence="5" id="KW-0698">rRNA processing</keyword>
<dbReference type="GO" id="GO:0070475">
    <property type="term" value="P:rRNA base methylation"/>
    <property type="evidence" value="ECO:0000318"/>
    <property type="project" value="GO_Central"/>
</dbReference>
<keyword evidence="15" id="KW-1185">Reference proteome</keyword>
<keyword evidence="8" id="KW-0949">S-adenosyl-L-methionine</keyword>
<evidence type="ECO:0000256" key="4">
    <source>
        <dbReference type="ARBA" id="ARBA00022490"/>
    </source>
</evidence>
<dbReference type="GeneID" id="5728859"/>
<dbReference type="Pfam" id="PF20260">
    <property type="entry name" value="PUA_4"/>
    <property type="match status" value="1"/>
</dbReference>
<evidence type="ECO:0000256" key="6">
    <source>
        <dbReference type="ARBA" id="ARBA00022603"/>
    </source>
</evidence>
<evidence type="ECO:0000259" key="13">
    <source>
        <dbReference type="Pfam" id="PF20260"/>
    </source>
</evidence>
<feature type="domain" description="Ribosomal RNA small subunit methyltransferase E methyltransferase" evidence="12">
    <location>
        <begin position="249"/>
        <end position="287"/>
    </location>
</feature>
<feature type="compositionally biased region" description="Low complexity" evidence="11">
    <location>
        <begin position="135"/>
        <end position="145"/>
    </location>
</feature>
<dbReference type="PANTHER" id="PTHR30027">
    <property type="entry name" value="RIBOSOMAL RNA SMALL SUBUNIT METHYLTRANSFERASE E"/>
    <property type="match status" value="1"/>
</dbReference>